<dbReference type="InterPro" id="IPR033764">
    <property type="entry name" value="Sdr_B"/>
</dbReference>
<evidence type="ECO:0000313" key="10">
    <source>
        <dbReference type="Proteomes" id="UP000249808"/>
    </source>
</evidence>
<feature type="domain" description="Gram-positive cocci surface proteins LPxTG" evidence="7">
    <location>
        <begin position="120"/>
        <end position="150"/>
    </location>
</feature>
<dbReference type="AlphaFoldDB" id="A0A327ZP13"/>
<dbReference type="EMBL" id="PZJH01000005">
    <property type="protein sequence ID" value="RAK44093.1"/>
    <property type="molecule type" value="Genomic_DNA"/>
</dbReference>
<organism evidence="9 10">
    <name type="scientific">Macrococcus epidermidis</name>
    <dbReference type="NCBI Taxonomy" id="1902580"/>
    <lineage>
        <taxon>Bacteria</taxon>
        <taxon>Bacillati</taxon>
        <taxon>Bacillota</taxon>
        <taxon>Bacilli</taxon>
        <taxon>Bacillales</taxon>
        <taxon>Staphylococcaceae</taxon>
        <taxon>Macrococcus</taxon>
    </lineage>
</organism>
<comment type="caution">
    <text evidence="9">The sequence shown here is derived from an EMBL/GenBank/DDBJ whole genome shotgun (WGS) entry which is preliminary data.</text>
</comment>
<keyword evidence="10" id="KW-1185">Reference proteome</keyword>
<evidence type="ECO:0000256" key="3">
    <source>
        <dbReference type="ARBA" id="ARBA00022525"/>
    </source>
</evidence>
<dbReference type="InterPro" id="IPR013783">
    <property type="entry name" value="Ig-like_fold"/>
</dbReference>
<keyword evidence="5" id="KW-0572">Peptidoglycan-anchor</keyword>
<comment type="subcellular location">
    <subcellularLocation>
        <location evidence="1">Secreted</location>
        <location evidence="1">Cell wall</location>
        <topology evidence="1">Peptidoglycan-anchor</topology>
    </subcellularLocation>
</comment>
<evidence type="ECO:0008006" key="11">
    <source>
        <dbReference type="Google" id="ProtNLM"/>
    </source>
</evidence>
<dbReference type="Proteomes" id="UP000249808">
    <property type="component" value="Unassembled WGS sequence"/>
</dbReference>
<dbReference type="Gene3D" id="2.60.40.10">
    <property type="entry name" value="Immunoglobulins"/>
    <property type="match status" value="1"/>
</dbReference>
<evidence type="ECO:0000256" key="6">
    <source>
        <dbReference type="SAM" id="MobiDB-lite"/>
    </source>
</evidence>
<keyword evidence="4" id="KW-0732">Signal</keyword>
<evidence type="ECO:0000256" key="2">
    <source>
        <dbReference type="ARBA" id="ARBA00022512"/>
    </source>
</evidence>
<evidence type="ECO:0000256" key="4">
    <source>
        <dbReference type="ARBA" id="ARBA00022729"/>
    </source>
</evidence>
<dbReference type="InterPro" id="IPR019931">
    <property type="entry name" value="LPXTG_anchor"/>
</dbReference>
<protein>
    <recommendedName>
        <fullName evidence="11">Gram-positive cocci surface proteins LPxTG domain-containing protein</fullName>
    </recommendedName>
</protein>
<keyword evidence="2" id="KW-0134">Cell wall</keyword>
<feature type="compositionally biased region" description="Low complexity" evidence="6">
    <location>
        <begin position="84"/>
        <end position="101"/>
    </location>
</feature>
<evidence type="ECO:0000256" key="5">
    <source>
        <dbReference type="ARBA" id="ARBA00023088"/>
    </source>
</evidence>
<dbReference type="NCBIfam" id="TIGR01167">
    <property type="entry name" value="LPXTG_anchor"/>
    <property type="match status" value="1"/>
</dbReference>
<proteinExistence type="predicted"/>
<dbReference type="Pfam" id="PF17210">
    <property type="entry name" value="SdrD_B"/>
    <property type="match status" value="1"/>
</dbReference>
<sequence length="173" mass="18562">MKGNLELGDKVWFDTNKDGKYLFTGLTEGDYTVYFNTPAGMIPTGLNVGNDTLDSDGSVVTVHLTDNNYTIDSGFYTSEGGDSTEPGTPSEPGTPIEPGTPETHKTSQGTPNKEDLTSSPDTGENNNGGALAALLAGLGRALLYRRKNKKMINSGMRVCSEPKKSNFLLSYFH</sequence>
<feature type="region of interest" description="Disordered" evidence="6">
    <location>
        <begin position="73"/>
        <end position="128"/>
    </location>
</feature>
<feature type="compositionally biased region" description="Polar residues" evidence="6">
    <location>
        <begin position="106"/>
        <end position="127"/>
    </location>
</feature>
<feature type="domain" description="SD-repeat containing protein B" evidence="8">
    <location>
        <begin position="15"/>
        <end position="74"/>
    </location>
</feature>
<evidence type="ECO:0000259" key="8">
    <source>
        <dbReference type="Pfam" id="PF17210"/>
    </source>
</evidence>
<evidence type="ECO:0000256" key="1">
    <source>
        <dbReference type="ARBA" id="ARBA00004168"/>
    </source>
</evidence>
<dbReference type="RefSeq" id="WP_111716590.1">
    <property type="nucleotide sequence ID" value="NZ_JBHSSR010000015.1"/>
</dbReference>
<reference evidence="9 10" key="1">
    <citation type="journal article" date="2018" name="Front. Microbiol.">
        <title>Description and Comparative Genomics of Macrococcus caseolyticus subsp. hominis subsp. nov., Macrococcus goetzii sp. nov., Macrococcus epidermidis sp. nov., and Macrococcus bohemicus sp. nov., Novel Macrococci From Human Clinical Material With Virulence Potential and Suspected Uptake of Foreign DNA by Natural Transformation.</title>
        <authorList>
            <person name="Maslanova I."/>
            <person name="Wertheimer Z."/>
            <person name="Sedlacek I."/>
            <person name="Svec P."/>
            <person name="Indrakova A."/>
            <person name="Kovarovic V."/>
            <person name="Schumann P."/>
            <person name="Sproer C."/>
            <person name="Kralova S."/>
            <person name="Sedo O."/>
            <person name="Kristofova L."/>
            <person name="Vrbovska V."/>
            <person name="Fuzik T."/>
            <person name="Petras P."/>
            <person name="Zdrahal Z."/>
            <person name="Ruzickova V."/>
            <person name="Doskar J."/>
            <person name="Pantucek R."/>
        </authorList>
    </citation>
    <scope>NUCLEOTIDE SEQUENCE [LARGE SCALE GENOMIC DNA]</scope>
    <source>
        <strain evidence="9 10">01/688</strain>
    </source>
</reference>
<accession>A0A327ZP13</accession>
<keyword evidence="3" id="KW-0964">Secreted</keyword>
<name>A0A327ZP13_9STAP</name>
<evidence type="ECO:0000259" key="7">
    <source>
        <dbReference type="Pfam" id="PF00746"/>
    </source>
</evidence>
<gene>
    <name evidence="9" type="ORF">BHU61_09970</name>
</gene>
<dbReference type="Pfam" id="PF00746">
    <property type="entry name" value="Gram_pos_anchor"/>
    <property type="match status" value="1"/>
</dbReference>
<dbReference type="SUPFAM" id="SSF117074">
    <property type="entry name" value="Hypothetical protein PA1324"/>
    <property type="match status" value="1"/>
</dbReference>
<evidence type="ECO:0000313" key="9">
    <source>
        <dbReference type="EMBL" id="RAK44093.1"/>
    </source>
</evidence>